<dbReference type="SMART" id="SM00388">
    <property type="entry name" value="HisKA"/>
    <property type="match status" value="1"/>
</dbReference>
<dbReference type="InterPro" id="IPR003660">
    <property type="entry name" value="HAMP_dom"/>
</dbReference>
<dbReference type="InterPro" id="IPR003661">
    <property type="entry name" value="HisK_dim/P_dom"/>
</dbReference>
<accession>A0A927HCA0</accession>
<dbReference type="Gene3D" id="1.10.287.130">
    <property type="match status" value="1"/>
</dbReference>
<evidence type="ECO:0000256" key="7">
    <source>
        <dbReference type="ARBA" id="ARBA00022741"/>
    </source>
</evidence>
<dbReference type="RefSeq" id="WP_190999343.1">
    <property type="nucleotide sequence ID" value="NZ_JACXSI010000045.1"/>
</dbReference>
<name>A0A927HCA0_9BACI</name>
<keyword evidence="12" id="KW-1133">Transmembrane helix</keyword>
<dbReference type="InterPro" id="IPR036890">
    <property type="entry name" value="HATPase_C_sf"/>
</dbReference>
<dbReference type="CDD" id="cd00082">
    <property type="entry name" value="HisKA"/>
    <property type="match status" value="1"/>
</dbReference>
<keyword evidence="6" id="KW-0808">Transferase</keyword>
<gene>
    <name evidence="15" type="ORF">IEO70_15825</name>
</gene>
<keyword evidence="4" id="KW-1003">Cell membrane</keyword>
<dbReference type="GO" id="GO:0000155">
    <property type="term" value="F:phosphorelay sensor kinase activity"/>
    <property type="evidence" value="ECO:0007669"/>
    <property type="project" value="InterPro"/>
</dbReference>
<keyword evidence="7" id="KW-0547">Nucleotide-binding</keyword>
<evidence type="ECO:0000256" key="1">
    <source>
        <dbReference type="ARBA" id="ARBA00000085"/>
    </source>
</evidence>
<dbReference type="Proteomes" id="UP000602076">
    <property type="component" value="Unassembled WGS sequence"/>
</dbReference>
<keyword evidence="10" id="KW-0902">Two-component regulatory system</keyword>
<proteinExistence type="predicted"/>
<dbReference type="GO" id="GO:0005886">
    <property type="term" value="C:plasma membrane"/>
    <property type="evidence" value="ECO:0007669"/>
    <property type="project" value="UniProtKB-SubCell"/>
</dbReference>
<keyword evidence="16" id="KW-1185">Reference proteome</keyword>
<dbReference type="PROSITE" id="PS50885">
    <property type="entry name" value="HAMP"/>
    <property type="match status" value="1"/>
</dbReference>
<dbReference type="CDD" id="cd06225">
    <property type="entry name" value="HAMP"/>
    <property type="match status" value="1"/>
</dbReference>
<feature type="domain" description="HAMP" evidence="14">
    <location>
        <begin position="189"/>
        <end position="241"/>
    </location>
</feature>
<keyword evidence="12" id="KW-0812">Transmembrane</keyword>
<evidence type="ECO:0000256" key="8">
    <source>
        <dbReference type="ARBA" id="ARBA00022777"/>
    </source>
</evidence>
<dbReference type="PRINTS" id="PR00344">
    <property type="entry name" value="BCTRLSENSOR"/>
</dbReference>
<feature type="transmembrane region" description="Helical" evidence="12">
    <location>
        <begin position="12"/>
        <end position="35"/>
    </location>
</feature>
<evidence type="ECO:0000313" key="16">
    <source>
        <dbReference type="Proteomes" id="UP000602076"/>
    </source>
</evidence>
<dbReference type="SUPFAM" id="SSF55874">
    <property type="entry name" value="ATPase domain of HSP90 chaperone/DNA topoisomerase II/histidine kinase"/>
    <property type="match status" value="1"/>
</dbReference>
<dbReference type="SMART" id="SM00387">
    <property type="entry name" value="HATPase_c"/>
    <property type="match status" value="1"/>
</dbReference>
<keyword evidence="8" id="KW-0418">Kinase</keyword>
<dbReference type="PANTHER" id="PTHR45453">
    <property type="entry name" value="PHOSPHATE REGULON SENSOR PROTEIN PHOR"/>
    <property type="match status" value="1"/>
</dbReference>
<reference evidence="15" key="1">
    <citation type="submission" date="2020-09" db="EMBL/GenBank/DDBJ databases">
        <title>Bacillus faecalis sp. nov., a moderately halophilic bacterium isolated from cow faeces.</title>
        <authorList>
            <person name="Jiang L."/>
            <person name="Lee J."/>
        </authorList>
    </citation>
    <scope>NUCLEOTIDE SEQUENCE</scope>
    <source>
        <strain evidence="15">AGMB 02131</strain>
    </source>
</reference>
<dbReference type="SMART" id="SM00304">
    <property type="entry name" value="HAMP"/>
    <property type="match status" value="1"/>
</dbReference>
<evidence type="ECO:0000256" key="6">
    <source>
        <dbReference type="ARBA" id="ARBA00022679"/>
    </source>
</evidence>
<keyword evidence="5" id="KW-0597">Phosphoprotein</keyword>
<evidence type="ECO:0000259" key="14">
    <source>
        <dbReference type="PROSITE" id="PS50885"/>
    </source>
</evidence>
<dbReference type="EC" id="2.7.13.3" evidence="3"/>
<dbReference type="InterPro" id="IPR004358">
    <property type="entry name" value="Sig_transdc_His_kin-like_C"/>
</dbReference>
<evidence type="ECO:0000313" key="15">
    <source>
        <dbReference type="EMBL" id="MBD3109809.1"/>
    </source>
</evidence>
<dbReference type="Gene3D" id="3.30.565.10">
    <property type="entry name" value="Histidine kinase-like ATPase, C-terminal domain"/>
    <property type="match status" value="1"/>
</dbReference>
<comment type="caution">
    <text evidence="15">The sequence shown here is derived from an EMBL/GenBank/DDBJ whole genome shotgun (WGS) entry which is preliminary data.</text>
</comment>
<dbReference type="PROSITE" id="PS50109">
    <property type="entry name" value="HIS_KIN"/>
    <property type="match status" value="1"/>
</dbReference>
<keyword evidence="9" id="KW-0067">ATP-binding</keyword>
<dbReference type="SUPFAM" id="SSF47384">
    <property type="entry name" value="Homodimeric domain of signal transducing histidine kinase"/>
    <property type="match status" value="1"/>
</dbReference>
<evidence type="ECO:0000256" key="5">
    <source>
        <dbReference type="ARBA" id="ARBA00022553"/>
    </source>
</evidence>
<dbReference type="InterPro" id="IPR050351">
    <property type="entry name" value="BphY/WalK/GraS-like"/>
</dbReference>
<comment type="subcellular location">
    <subcellularLocation>
        <location evidence="2">Cell membrane</location>
        <topology evidence="2">Multi-pass membrane protein</topology>
    </subcellularLocation>
</comment>
<dbReference type="SUPFAM" id="SSF158472">
    <property type="entry name" value="HAMP domain-like"/>
    <property type="match status" value="1"/>
</dbReference>
<evidence type="ECO:0000256" key="2">
    <source>
        <dbReference type="ARBA" id="ARBA00004651"/>
    </source>
</evidence>
<dbReference type="Pfam" id="PF02518">
    <property type="entry name" value="HATPase_c"/>
    <property type="match status" value="1"/>
</dbReference>
<organism evidence="15 16">
    <name type="scientific">Peribacillus faecalis</name>
    <dbReference type="NCBI Taxonomy" id="2772559"/>
    <lineage>
        <taxon>Bacteria</taxon>
        <taxon>Bacillati</taxon>
        <taxon>Bacillota</taxon>
        <taxon>Bacilli</taxon>
        <taxon>Bacillales</taxon>
        <taxon>Bacillaceae</taxon>
        <taxon>Peribacillus</taxon>
    </lineage>
</organism>
<evidence type="ECO:0000256" key="11">
    <source>
        <dbReference type="ARBA" id="ARBA00023136"/>
    </source>
</evidence>
<evidence type="ECO:0000256" key="10">
    <source>
        <dbReference type="ARBA" id="ARBA00023012"/>
    </source>
</evidence>
<dbReference type="InterPro" id="IPR003594">
    <property type="entry name" value="HATPase_dom"/>
</dbReference>
<dbReference type="Gene3D" id="6.10.340.10">
    <property type="match status" value="1"/>
</dbReference>
<dbReference type="FunFam" id="3.30.565.10:FF:000006">
    <property type="entry name" value="Sensor histidine kinase WalK"/>
    <property type="match status" value="1"/>
</dbReference>
<dbReference type="Pfam" id="PF00672">
    <property type="entry name" value="HAMP"/>
    <property type="match status" value="1"/>
</dbReference>
<dbReference type="CDD" id="cd00075">
    <property type="entry name" value="HATPase"/>
    <property type="match status" value="1"/>
</dbReference>
<dbReference type="Pfam" id="PF00512">
    <property type="entry name" value="HisKA"/>
    <property type="match status" value="1"/>
</dbReference>
<evidence type="ECO:0000256" key="3">
    <source>
        <dbReference type="ARBA" id="ARBA00012438"/>
    </source>
</evidence>
<evidence type="ECO:0000256" key="4">
    <source>
        <dbReference type="ARBA" id="ARBA00022475"/>
    </source>
</evidence>
<comment type="catalytic activity">
    <reaction evidence="1">
        <text>ATP + protein L-histidine = ADP + protein N-phospho-L-histidine.</text>
        <dbReference type="EC" id="2.7.13.3"/>
    </reaction>
</comment>
<dbReference type="GO" id="GO:0016036">
    <property type="term" value="P:cellular response to phosphate starvation"/>
    <property type="evidence" value="ECO:0007669"/>
    <property type="project" value="TreeGrafter"/>
</dbReference>
<dbReference type="AlphaFoldDB" id="A0A927HCA0"/>
<keyword evidence="11 12" id="KW-0472">Membrane</keyword>
<feature type="transmembrane region" description="Helical" evidence="12">
    <location>
        <begin position="168"/>
        <end position="188"/>
    </location>
</feature>
<evidence type="ECO:0000256" key="12">
    <source>
        <dbReference type="SAM" id="Phobius"/>
    </source>
</evidence>
<feature type="domain" description="Histidine kinase" evidence="13">
    <location>
        <begin position="249"/>
        <end position="466"/>
    </location>
</feature>
<dbReference type="GO" id="GO:0005524">
    <property type="term" value="F:ATP binding"/>
    <property type="evidence" value="ECO:0007669"/>
    <property type="project" value="UniProtKB-KW"/>
</dbReference>
<evidence type="ECO:0000259" key="13">
    <source>
        <dbReference type="PROSITE" id="PS50109"/>
    </source>
</evidence>
<dbReference type="InterPro" id="IPR036097">
    <property type="entry name" value="HisK_dim/P_sf"/>
</dbReference>
<dbReference type="InterPro" id="IPR005467">
    <property type="entry name" value="His_kinase_dom"/>
</dbReference>
<dbReference type="EMBL" id="JACXSI010000045">
    <property type="protein sequence ID" value="MBD3109809.1"/>
    <property type="molecule type" value="Genomic_DNA"/>
</dbReference>
<dbReference type="FunFam" id="1.10.287.130:FF:000001">
    <property type="entry name" value="Two-component sensor histidine kinase"/>
    <property type="match status" value="1"/>
</dbReference>
<sequence>MKNKNISLQQKLWMIVFVILFLSLAFGFILSQIFYDKLYVDYVKADLLHLSETVAEDYEGGEITDEFKERIEWINTKRTGELFVVNNPKELSVCLPFDIDYDSLVDGEDRQQLLMGEPVFKKEYVERFEREVIAVIHPLLHEGNLEGIVYAYSPIQPFLKFGKVLTNMWAFTASLFLVIMFFFGATVVNKTIRPIKEMEAAAIKVSKGDYSTILHYDSTDEIGSLSAAFNKMSKAIQGEDERRRMFLGDVSHELRTPLSYIKGYTQVLLDDIVEDKEEQKKYLKLIARESNRLQGIVQDLLDLTKLEENVYKLNLVPIAFAQCIEDVMLKYEPILTERGLKLEMDLNPDVIILGDEDRLEQIIGNIVENAMRYSKDGGSIAIELFMEDDYCKLVISDNGIGMSAEDLERVTERFYRVNKARSRFDGGTGIGLSIVKKLMQLHNGTLLIDSRLNIGTEVSLIFPVVNEDTMF</sequence>
<evidence type="ECO:0000256" key="9">
    <source>
        <dbReference type="ARBA" id="ARBA00022840"/>
    </source>
</evidence>
<protein>
    <recommendedName>
        <fullName evidence="3">histidine kinase</fullName>
        <ecNumber evidence="3">2.7.13.3</ecNumber>
    </recommendedName>
</protein>
<dbReference type="PANTHER" id="PTHR45453:SF1">
    <property type="entry name" value="PHOSPHATE REGULON SENSOR PROTEIN PHOR"/>
    <property type="match status" value="1"/>
</dbReference>
<dbReference type="GO" id="GO:0004721">
    <property type="term" value="F:phosphoprotein phosphatase activity"/>
    <property type="evidence" value="ECO:0007669"/>
    <property type="project" value="TreeGrafter"/>
</dbReference>